<dbReference type="AlphaFoldDB" id="A0AAU9RAB9"/>
<name>A0AAU9RAB9_THLAR</name>
<evidence type="ECO:0000313" key="2">
    <source>
        <dbReference type="Proteomes" id="UP000836841"/>
    </source>
</evidence>
<protein>
    <recommendedName>
        <fullName evidence="3">Reverse transcriptase zinc-binding domain-containing protein</fullName>
    </recommendedName>
</protein>
<dbReference type="EMBL" id="OU466857">
    <property type="protein sequence ID" value="CAH2035056.1"/>
    <property type="molecule type" value="Genomic_DNA"/>
</dbReference>
<reference evidence="1 2" key="1">
    <citation type="submission" date="2022-03" db="EMBL/GenBank/DDBJ databases">
        <authorList>
            <person name="Nunn A."/>
            <person name="Chopra R."/>
            <person name="Nunn A."/>
            <person name="Contreras Garrido A."/>
        </authorList>
    </citation>
    <scope>NUCLEOTIDE SEQUENCE [LARGE SCALE GENOMIC DNA]</scope>
</reference>
<evidence type="ECO:0008006" key="3">
    <source>
        <dbReference type="Google" id="ProtNLM"/>
    </source>
</evidence>
<organism evidence="1 2">
    <name type="scientific">Thlaspi arvense</name>
    <name type="common">Field penny-cress</name>
    <dbReference type="NCBI Taxonomy" id="13288"/>
    <lineage>
        <taxon>Eukaryota</taxon>
        <taxon>Viridiplantae</taxon>
        <taxon>Streptophyta</taxon>
        <taxon>Embryophyta</taxon>
        <taxon>Tracheophyta</taxon>
        <taxon>Spermatophyta</taxon>
        <taxon>Magnoliopsida</taxon>
        <taxon>eudicotyledons</taxon>
        <taxon>Gunneridae</taxon>
        <taxon>Pentapetalae</taxon>
        <taxon>rosids</taxon>
        <taxon>malvids</taxon>
        <taxon>Brassicales</taxon>
        <taxon>Brassicaceae</taxon>
        <taxon>Thlaspideae</taxon>
        <taxon>Thlaspi</taxon>
    </lineage>
</organism>
<dbReference type="Proteomes" id="UP000836841">
    <property type="component" value="Chromosome 1"/>
</dbReference>
<evidence type="ECO:0000313" key="1">
    <source>
        <dbReference type="EMBL" id="CAH2035056.1"/>
    </source>
</evidence>
<sequence length="269" mass="31357">MRVIPLVEKQLWKNLWKANTSPKIRHFVWKATSGALAAKEAWEISQFPAPPSGWSPTSVFLNFHHLLSHSKKTEIPAEMHWFSRIPIYQLQKSRVCYSRNQSYNKCSNPVEKTSTRHPQMQYWIILDQSEKEEWRCMYFKGSQWDGPTTFSAQAYAREAKLQCMVWAVQELSHLRQRRVIFEGSLPLAREALLHLEHFPLLHSNINLILSSLAPFEFWSLDHITEEANQAAVTITVRVTRDHRYQSYVAAQGPFWLHKTISLEANVALT</sequence>
<keyword evidence="2" id="KW-1185">Reference proteome</keyword>
<gene>
    <name evidence="1" type="ORF">TAV2_LOCUS1468</name>
</gene>
<proteinExistence type="predicted"/>
<accession>A0AAU9RAB9</accession>